<dbReference type="PANTHER" id="PTHR10293">
    <property type="entry name" value="GLUTAREDOXIN FAMILY MEMBER"/>
    <property type="match status" value="1"/>
</dbReference>
<evidence type="ECO:0000259" key="2">
    <source>
        <dbReference type="Pfam" id="PF00462"/>
    </source>
</evidence>
<dbReference type="InterPro" id="IPR036249">
    <property type="entry name" value="Thioredoxin-like_sf"/>
</dbReference>
<dbReference type="InterPro" id="IPR004480">
    <property type="entry name" value="Monothiol_GRX-rel"/>
</dbReference>
<dbReference type="SUPFAM" id="SSF52833">
    <property type="entry name" value="Thioredoxin-like"/>
    <property type="match status" value="1"/>
</dbReference>
<evidence type="ECO:0000313" key="3">
    <source>
        <dbReference type="EMBL" id="GFF87988.1"/>
    </source>
</evidence>
<feature type="region of interest" description="Disordered" evidence="1">
    <location>
        <begin position="1"/>
        <end position="28"/>
    </location>
</feature>
<sequence length="191" mass="21039">MSTLIEITSKADCSSPLATPRPPRSSLSVPTLYRRRFAHEGALACPHSPRSTLPFPPCYLVRNALDRHAAVNANAVPAAPALTPEQPKALITRLTVLVKSAPAMLLKKDTPKLPQSRFNRRLVGILREHSIDHDFFNLLADEDVRQGVKKFAEWPTFPQLWVDGGLVGGLYIKISADPDFMSQYSASKAVD</sequence>
<dbReference type="EMBL" id="BLKG01000053">
    <property type="protein sequence ID" value="GFF87988.1"/>
    <property type="molecule type" value="Genomic_DNA"/>
</dbReference>
<accession>A0ABQ1ATV4</accession>
<dbReference type="Pfam" id="PF00462">
    <property type="entry name" value="Glutaredoxin"/>
    <property type="match status" value="1"/>
</dbReference>
<feature type="domain" description="Glutaredoxin" evidence="2">
    <location>
        <begin position="121"/>
        <end position="166"/>
    </location>
</feature>
<dbReference type="InterPro" id="IPR002109">
    <property type="entry name" value="Glutaredoxin"/>
</dbReference>
<reference evidence="3 4" key="1">
    <citation type="submission" date="2020-01" db="EMBL/GenBank/DDBJ databases">
        <title>Draft genome sequence of Aspergillus udagawae IFM 53868.</title>
        <authorList>
            <person name="Takahashi H."/>
            <person name="Yaguchi T."/>
        </authorList>
    </citation>
    <scope>NUCLEOTIDE SEQUENCE [LARGE SCALE GENOMIC DNA]</scope>
    <source>
        <strain evidence="3 4">IFM 53868</strain>
    </source>
</reference>
<dbReference type="PROSITE" id="PS51354">
    <property type="entry name" value="GLUTAREDOXIN_2"/>
    <property type="match status" value="1"/>
</dbReference>
<name>A0ABQ1ATV4_9EURO</name>
<dbReference type="PANTHER" id="PTHR10293:SF73">
    <property type="entry name" value="GLUTAREDOXIN-3"/>
    <property type="match status" value="1"/>
</dbReference>
<organism evidence="3 4">
    <name type="scientific">Aspergillus udagawae</name>
    <dbReference type="NCBI Taxonomy" id="91492"/>
    <lineage>
        <taxon>Eukaryota</taxon>
        <taxon>Fungi</taxon>
        <taxon>Dikarya</taxon>
        <taxon>Ascomycota</taxon>
        <taxon>Pezizomycotina</taxon>
        <taxon>Eurotiomycetes</taxon>
        <taxon>Eurotiomycetidae</taxon>
        <taxon>Eurotiales</taxon>
        <taxon>Aspergillaceae</taxon>
        <taxon>Aspergillus</taxon>
        <taxon>Aspergillus subgen. Fumigati</taxon>
    </lineage>
</organism>
<keyword evidence="4" id="KW-1185">Reference proteome</keyword>
<protein>
    <recommendedName>
        <fullName evidence="2">Glutaredoxin domain-containing protein</fullName>
    </recommendedName>
</protein>
<evidence type="ECO:0000313" key="4">
    <source>
        <dbReference type="Proteomes" id="UP000465266"/>
    </source>
</evidence>
<evidence type="ECO:0000256" key="1">
    <source>
        <dbReference type="SAM" id="MobiDB-lite"/>
    </source>
</evidence>
<dbReference type="Proteomes" id="UP000465266">
    <property type="component" value="Unassembled WGS sequence"/>
</dbReference>
<dbReference type="Gene3D" id="3.40.30.10">
    <property type="entry name" value="Glutaredoxin"/>
    <property type="match status" value="1"/>
</dbReference>
<gene>
    <name evidence="3" type="ORF">IFM53868_05338</name>
</gene>
<proteinExistence type="predicted"/>
<comment type="caution">
    <text evidence="3">The sequence shown here is derived from an EMBL/GenBank/DDBJ whole genome shotgun (WGS) entry which is preliminary data.</text>
</comment>